<dbReference type="EMBL" id="CP033237">
    <property type="protein sequence ID" value="AZF74473.1"/>
    <property type="molecule type" value="Genomic_DNA"/>
</dbReference>
<dbReference type="Proteomes" id="UP000594632">
    <property type="component" value="Chromosome"/>
</dbReference>
<feature type="transmembrane region" description="Helical" evidence="10">
    <location>
        <begin position="6"/>
        <end position="23"/>
    </location>
</feature>
<dbReference type="GeneID" id="1453389"/>
<evidence type="ECO:0000313" key="23">
    <source>
        <dbReference type="EMBL" id="SAI85538.1"/>
    </source>
</evidence>
<dbReference type="OMA" id="CTIAQAC"/>
<evidence type="ECO:0000256" key="6">
    <source>
        <dbReference type="ARBA" id="ARBA00023002"/>
    </source>
</evidence>
<evidence type="ECO:0000313" key="35">
    <source>
        <dbReference type="Proteomes" id="UP000594632"/>
    </source>
</evidence>
<evidence type="ECO:0000313" key="25">
    <source>
        <dbReference type="Proteomes" id="UP000033085"/>
    </source>
</evidence>
<evidence type="ECO:0000313" key="17">
    <source>
        <dbReference type="EMBL" id="AZF74473.1"/>
    </source>
</evidence>
<reference evidence="24 25" key="1">
    <citation type="journal article" date="2015" name="Genome Announc.">
        <title>Complete Genome Sequence of Sulfolobus solfataricus Strain 98/2 and Evolved Derivatives.</title>
        <authorList>
            <person name="McCarthy S."/>
            <person name="Gradnigo J."/>
            <person name="Johnson T."/>
            <person name="Payne S."/>
            <person name="Lipzen A."/>
            <person name="Martin J."/>
            <person name="Schackwitz W."/>
            <person name="Moriyama E."/>
            <person name="Blum P."/>
        </authorList>
    </citation>
    <scope>NUCLEOTIDE SEQUENCE [LARGE SCALE GENOMIC DNA]</scope>
    <source>
        <strain evidence="24">98/2 SULC</strain>
        <strain evidence="12">SARC-B</strain>
        <strain evidence="13">SARC-C</strain>
        <strain evidence="14 26">SULA</strain>
        <strain evidence="25">SULB</strain>
    </source>
</reference>
<keyword evidence="3 10" id="KW-0812">Transmembrane</keyword>
<dbReference type="Pfam" id="PF07884">
    <property type="entry name" value="VKOR"/>
    <property type="match status" value="1"/>
</dbReference>
<reference evidence="27" key="3">
    <citation type="submission" date="2016-04" db="EMBL/GenBank/DDBJ databases">
        <authorList>
            <person name="Shah S.A."/>
            <person name="Garrett R.A."/>
        </authorList>
    </citation>
    <scope>NUCLEOTIDE SEQUENCE [LARGE SCALE GENOMIC DNA]</scope>
    <source>
        <strain evidence="27">ATCC 35091 / DSM 1616 / JCM 8930 / NBRC 15331 / P1</strain>
    </source>
</reference>
<evidence type="ECO:0000313" key="15">
    <source>
        <dbReference type="EMBL" id="AZF69233.1"/>
    </source>
</evidence>
<dbReference type="KEGG" id="ssof:SULC_2685"/>
<evidence type="ECO:0000313" key="34">
    <source>
        <dbReference type="Proteomes" id="UP000282269"/>
    </source>
</evidence>
<dbReference type="EMBL" id="CP011056">
    <property type="protein sequence ID" value="AKA77463.1"/>
    <property type="molecule type" value="Genomic_DNA"/>
</dbReference>
<comment type="subcellular location">
    <subcellularLocation>
        <location evidence="1">Membrane</location>
        <topology evidence="1">Multi-pass membrane protein</topology>
    </subcellularLocation>
</comment>
<name>A0A0E3MDN4_SACSO</name>
<dbReference type="InterPro" id="IPR012932">
    <property type="entry name" value="VKOR"/>
</dbReference>
<dbReference type="KEGG" id="ssoa:SULA_2687"/>
<dbReference type="GeneID" id="44130651"/>
<evidence type="ECO:0000256" key="4">
    <source>
        <dbReference type="ARBA" id="ARBA00022719"/>
    </source>
</evidence>
<keyword evidence="7 10" id="KW-0472">Membrane</keyword>
<evidence type="ECO:0000313" key="18">
    <source>
        <dbReference type="EMBL" id="AZF77096.1"/>
    </source>
</evidence>
<dbReference type="Gene3D" id="1.20.1440.130">
    <property type="entry name" value="VKOR domain"/>
    <property type="match status" value="1"/>
</dbReference>
<dbReference type="InterPro" id="IPR038354">
    <property type="entry name" value="VKOR_sf"/>
</dbReference>
<evidence type="ECO:0000313" key="27">
    <source>
        <dbReference type="Proteomes" id="UP000076770"/>
    </source>
</evidence>
<proteinExistence type="inferred from homology"/>
<reference evidence="22 35" key="6">
    <citation type="journal article" date="2020" name="Nat. Commun.">
        <title>The structures of two archaeal type IV pili illuminate evolutionary relationships.</title>
        <authorList>
            <person name="Wang F."/>
            <person name="Baquero D.P."/>
            <person name="Su Z."/>
            <person name="Beltran L.C."/>
            <person name="Prangishvili D."/>
            <person name="Krupovic M."/>
            <person name="Egelman E.H."/>
        </authorList>
    </citation>
    <scope>NUCLEOTIDE SEQUENCE [LARGE SCALE GENOMIC DNA]</scope>
    <source>
        <strain evidence="22 35">POZ149</strain>
    </source>
</reference>
<dbReference type="Proteomes" id="UP000033106">
    <property type="component" value="Chromosome"/>
</dbReference>
<dbReference type="EMBL" id="CP033240">
    <property type="protein sequence ID" value="AZF82307.1"/>
    <property type="molecule type" value="Genomic_DNA"/>
</dbReference>
<evidence type="ECO:0000313" key="19">
    <source>
        <dbReference type="EMBL" id="AZF79701.1"/>
    </source>
</evidence>
<dbReference type="Proteomes" id="UP000267993">
    <property type="component" value="Chromosome"/>
</dbReference>
<dbReference type="Proteomes" id="UP000273194">
    <property type="component" value="Chromosome"/>
</dbReference>
<feature type="transmembrane region" description="Helical" evidence="10">
    <location>
        <begin position="80"/>
        <end position="97"/>
    </location>
</feature>
<evidence type="ECO:0000313" key="30">
    <source>
        <dbReference type="Proteomes" id="UP000273194"/>
    </source>
</evidence>
<evidence type="ECO:0000313" key="31">
    <source>
        <dbReference type="Proteomes" id="UP000273443"/>
    </source>
</evidence>
<dbReference type="RefSeq" id="WP_009992687.1">
    <property type="nucleotide sequence ID" value="NZ_CP011055.2"/>
</dbReference>
<feature type="domain" description="Vitamin K epoxide reductase" evidence="11">
    <location>
        <begin position="1"/>
        <end position="126"/>
    </location>
</feature>
<reference evidence="13" key="5">
    <citation type="submission" date="2018-10" db="EMBL/GenBank/DDBJ databases">
        <authorList>
            <person name="McCarthy S."/>
            <person name="Gradnigo J."/>
            <person name="Johnson T."/>
            <person name="Payne S."/>
            <person name="Lipzen A."/>
            <person name="Schackwitz W."/>
            <person name="Martin J."/>
            <person name="Moriyama E."/>
            <person name="Blum P."/>
        </authorList>
    </citation>
    <scope>NUCLEOTIDE SEQUENCE</scope>
    <source>
        <strain evidence="12">SARC-B</strain>
        <strain evidence="13">SARC-C</strain>
        <strain evidence="14">SULA</strain>
    </source>
</reference>
<evidence type="ECO:0000256" key="10">
    <source>
        <dbReference type="SAM" id="Phobius"/>
    </source>
</evidence>
<evidence type="ECO:0000313" key="26">
    <source>
        <dbReference type="Proteomes" id="UP000033106"/>
    </source>
</evidence>
<dbReference type="SMART" id="SM00756">
    <property type="entry name" value="VKc"/>
    <property type="match status" value="1"/>
</dbReference>
<dbReference type="CDD" id="cd12918">
    <property type="entry name" value="VKOR_arc"/>
    <property type="match status" value="1"/>
</dbReference>
<dbReference type="Proteomes" id="UP000275843">
    <property type="component" value="Chromosome"/>
</dbReference>
<dbReference type="EMBL" id="CP033241">
    <property type="protein sequence ID" value="AZF84900.1"/>
    <property type="molecule type" value="Genomic_DNA"/>
</dbReference>
<evidence type="ECO:0000313" key="28">
    <source>
        <dbReference type="Proteomes" id="UP000267993"/>
    </source>
</evidence>
<evidence type="ECO:0000313" key="14">
    <source>
        <dbReference type="EMBL" id="AKA80153.1"/>
    </source>
</evidence>
<reference evidence="23" key="2">
    <citation type="submission" date="2016-04" db="EMBL/GenBank/DDBJ databases">
        <authorList>
            <person name="Evans L.H."/>
            <person name="Alamgir A."/>
            <person name="Owens N."/>
            <person name="Weber N.D."/>
            <person name="Virtaneva K."/>
            <person name="Barbian K."/>
            <person name="Babar A."/>
            <person name="Rosenke K."/>
        </authorList>
    </citation>
    <scope>NUCLEOTIDE SEQUENCE</scope>
    <source>
        <strain evidence="23">P1</strain>
    </source>
</reference>
<dbReference type="Proteomes" id="UP000033057">
    <property type="component" value="Chromosome"/>
</dbReference>
<dbReference type="AlphaFoldDB" id="A0A0E3MDN4"/>
<organism evidence="13 24">
    <name type="scientific">Saccharolobus solfataricus</name>
    <name type="common">Sulfolobus solfataricus</name>
    <dbReference type="NCBI Taxonomy" id="2287"/>
    <lineage>
        <taxon>Archaea</taxon>
        <taxon>Thermoproteota</taxon>
        <taxon>Thermoprotei</taxon>
        <taxon>Sulfolobales</taxon>
        <taxon>Sulfolobaceae</taxon>
        <taxon>Saccharolobus</taxon>
    </lineage>
</organism>
<protein>
    <submittedName>
        <fullName evidence="13">Vitamin K epoxide reductase family protein</fullName>
    </submittedName>
</protein>
<dbReference type="Proteomes" id="UP000278715">
    <property type="component" value="Chromosome"/>
</dbReference>
<dbReference type="Proteomes" id="UP000273443">
    <property type="component" value="Chromosome"/>
</dbReference>
<evidence type="ECO:0000256" key="2">
    <source>
        <dbReference type="ARBA" id="ARBA00006214"/>
    </source>
</evidence>
<accession>A0A0E3MDN4</accession>
<dbReference type="Proteomes" id="UP000269431">
    <property type="component" value="Chromosome"/>
</dbReference>
<dbReference type="EMBL" id="CP011055">
    <property type="protein sequence ID" value="AKA74767.1"/>
    <property type="molecule type" value="Genomic_DNA"/>
</dbReference>
<evidence type="ECO:0000313" key="13">
    <source>
        <dbReference type="EMBL" id="AKA77463.1"/>
    </source>
</evidence>
<evidence type="ECO:0000256" key="9">
    <source>
        <dbReference type="ARBA" id="ARBA00023284"/>
    </source>
</evidence>
<keyword evidence="4" id="KW-0874">Quinone</keyword>
<evidence type="ECO:0000256" key="8">
    <source>
        <dbReference type="ARBA" id="ARBA00023157"/>
    </source>
</evidence>
<gene>
    <name evidence="22" type="ORF">HFC64_03825</name>
    <name evidence="23" type="ORF">SSOP1_1984</name>
    <name evidence="14" type="ORF">SULA_2687</name>
    <name evidence="12" type="ORF">SULB_2688</name>
    <name evidence="13" type="ORF">SULC_2685</name>
    <name evidence="15" type="ORF">SULG_13690</name>
    <name evidence="16" type="ORF">SULH_13690</name>
    <name evidence="17" type="ORF">SULI_13690</name>
    <name evidence="18" type="ORF">SULM_13680</name>
    <name evidence="19" type="ORF">SULN_13670</name>
    <name evidence="20" type="ORF">SULO_13690</name>
    <name evidence="21" type="ORF">SULZ_13695</name>
</gene>
<dbReference type="NCBIfam" id="NF011480">
    <property type="entry name" value="PRK14889.1-4"/>
    <property type="match status" value="1"/>
</dbReference>
<dbReference type="Proteomes" id="UP000076770">
    <property type="component" value="Chromosome i"/>
</dbReference>
<evidence type="ECO:0000313" key="29">
    <source>
        <dbReference type="Proteomes" id="UP000269431"/>
    </source>
</evidence>
<evidence type="ECO:0000313" key="24">
    <source>
        <dbReference type="Proteomes" id="UP000033057"/>
    </source>
</evidence>
<comment type="similarity">
    <text evidence="2">Belongs to the VKOR family.</text>
</comment>
<dbReference type="EMBL" id="CP011057">
    <property type="protein sequence ID" value="AKA80153.1"/>
    <property type="molecule type" value="Genomic_DNA"/>
</dbReference>
<feature type="transmembrane region" description="Helical" evidence="10">
    <location>
        <begin position="52"/>
        <end position="74"/>
    </location>
</feature>
<evidence type="ECO:0000313" key="12">
    <source>
        <dbReference type="EMBL" id="AKA74767.1"/>
    </source>
</evidence>
<dbReference type="GO" id="GO:0048038">
    <property type="term" value="F:quinone binding"/>
    <property type="evidence" value="ECO:0007669"/>
    <property type="project" value="UniProtKB-KW"/>
</dbReference>
<evidence type="ECO:0000259" key="11">
    <source>
        <dbReference type="SMART" id="SM00756"/>
    </source>
</evidence>
<keyword evidence="5 10" id="KW-1133">Transmembrane helix</keyword>
<dbReference type="GO" id="GO:0016020">
    <property type="term" value="C:membrane"/>
    <property type="evidence" value="ECO:0007669"/>
    <property type="project" value="UniProtKB-SubCell"/>
</dbReference>
<evidence type="ECO:0000256" key="7">
    <source>
        <dbReference type="ARBA" id="ARBA00023136"/>
    </source>
</evidence>
<dbReference type="EMBL" id="LT549890">
    <property type="protein sequence ID" value="SAI85538.1"/>
    <property type="molecule type" value="Genomic_DNA"/>
</dbReference>
<dbReference type="Proteomes" id="UP000033085">
    <property type="component" value="Chromosome"/>
</dbReference>
<dbReference type="OrthoDB" id="29240at2157"/>
<dbReference type="EMBL" id="CP050869">
    <property type="protein sequence ID" value="QPG49124.1"/>
    <property type="molecule type" value="Genomic_DNA"/>
</dbReference>
<reference evidence="28 29" key="4">
    <citation type="journal article" date="2018" name="Proc. Natl. Acad. Sci. U.S.A.">
        <title>Nonmutational mechanism of inheritance in the Archaeon Sulfolobus solfataricus.</title>
        <authorList>
            <person name="Payne S."/>
            <person name="McCarthy S."/>
            <person name="Johnson T."/>
            <person name="North E."/>
            <person name="Blum P."/>
        </authorList>
    </citation>
    <scope>NUCLEOTIDE SEQUENCE [LARGE SCALE GENOMIC DNA]</scope>
    <source>
        <strain evidence="16 28">SARC-H</strain>
        <strain evidence="17 32">SARC-I</strain>
        <strain evidence="19 33">SARC-N</strain>
        <strain evidence="20 34">SARC-O</strain>
        <strain evidence="21 29">SUL120</strain>
        <strain evidence="15 30">SULG</strain>
        <strain evidence="18 31">SULM</strain>
    </source>
</reference>
<evidence type="ECO:0000256" key="1">
    <source>
        <dbReference type="ARBA" id="ARBA00004141"/>
    </source>
</evidence>
<dbReference type="EMBL" id="CP033239">
    <property type="protein sequence ID" value="AZF79701.1"/>
    <property type="molecule type" value="Genomic_DNA"/>
</dbReference>
<evidence type="ECO:0000313" key="22">
    <source>
        <dbReference type="EMBL" id="QPG49124.1"/>
    </source>
</evidence>
<evidence type="ECO:0000313" key="33">
    <source>
        <dbReference type="Proteomes" id="UP000278715"/>
    </source>
</evidence>
<keyword evidence="8" id="KW-1015">Disulfide bond</keyword>
<dbReference type="Proteomes" id="UP000282269">
    <property type="component" value="Chromosome"/>
</dbReference>
<evidence type="ECO:0000313" key="16">
    <source>
        <dbReference type="EMBL" id="AZF71853.1"/>
    </source>
</evidence>
<keyword evidence="9" id="KW-0676">Redox-active center</keyword>
<evidence type="ECO:0000313" key="21">
    <source>
        <dbReference type="EMBL" id="AZF84900.1"/>
    </source>
</evidence>
<dbReference type="EMBL" id="CP033235">
    <property type="protein sequence ID" value="AZF69233.1"/>
    <property type="molecule type" value="Genomic_DNA"/>
</dbReference>
<dbReference type="PATRIC" id="fig|2287.6.peg.2868"/>
<dbReference type="KEGG" id="ssol:SULB_2688"/>
<dbReference type="EMBL" id="CP033238">
    <property type="protein sequence ID" value="AZF77096.1"/>
    <property type="molecule type" value="Genomic_DNA"/>
</dbReference>
<evidence type="ECO:0000313" key="20">
    <source>
        <dbReference type="EMBL" id="AZF82307.1"/>
    </source>
</evidence>
<evidence type="ECO:0000256" key="3">
    <source>
        <dbReference type="ARBA" id="ARBA00022692"/>
    </source>
</evidence>
<dbReference type="GO" id="GO:0016491">
    <property type="term" value="F:oxidoreductase activity"/>
    <property type="evidence" value="ECO:0007669"/>
    <property type="project" value="UniProtKB-KW"/>
</dbReference>
<dbReference type="EMBL" id="CP033236">
    <property type="protein sequence ID" value="AZF71853.1"/>
    <property type="molecule type" value="Genomic_DNA"/>
</dbReference>
<evidence type="ECO:0000313" key="32">
    <source>
        <dbReference type="Proteomes" id="UP000275843"/>
    </source>
</evidence>
<sequence length="126" mass="14452">MIKKIGIGFSLIGLIDSLYLFILTRLEKPLMYCNISSLVNCSKVEFSQFSTFLGIPDALLGTIFFSIMLILWILMFTEELKYLWIVGSVFTIYLIYTEILIGNICLYCTIAHLSCLIQGFIIFHRS</sequence>
<evidence type="ECO:0000256" key="5">
    <source>
        <dbReference type="ARBA" id="ARBA00022989"/>
    </source>
</evidence>
<keyword evidence="6" id="KW-0560">Oxidoreductase</keyword>